<comment type="caution">
    <text evidence="2">The sequence shown here is derived from an EMBL/GenBank/DDBJ whole genome shotgun (WGS) entry which is preliminary data.</text>
</comment>
<dbReference type="Proteomes" id="UP000632125">
    <property type="component" value="Unassembled WGS sequence"/>
</dbReference>
<dbReference type="EMBL" id="JACXIY010000019">
    <property type="protein sequence ID" value="MBD2870305.1"/>
    <property type="molecule type" value="Genomic_DNA"/>
</dbReference>
<feature type="transmembrane region" description="Helical" evidence="1">
    <location>
        <begin position="175"/>
        <end position="196"/>
    </location>
</feature>
<dbReference type="AlphaFoldDB" id="A0A927H6S6"/>
<keyword evidence="1" id="KW-1133">Transmembrane helix</keyword>
<evidence type="ECO:0000313" key="2">
    <source>
        <dbReference type="EMBL" id="MBD2870305.1"/>
    </source>
</evidence>
<gene>
    <name evidence="2" type="ORF">IDH41_17130</name>
</gene>
<keyword evidence="3" id="KW-1185">Reference proteome</keyword>
<proteinExistence type="predicted"/>
<feature type="transmembrane region" description="Helical" evidence="1">
    <location>
        <begin position="208"/>
        <end position="225"/>
    </location>
</feature>
<evidence type="ECO:0000256" key="1">
    <source>
        <dbReference type="SAM" id="Phobius"/>
    </source>
</evidence>
<evidence type="ECO:0000313" key="3">
    <source>
        <dbReference type="Proteomes" id="UP000632125"/>
    </source>
</evidence>
<keyword evidence="1" id="KW-0812">Transmembrane</keyword>
<reference evidence="2" key="1">
    <citation type="submission" date="2020-09" db="EMBL/GenBank/DDBJ databases">
        <title>A novel bacterium of genus Paenibacillus, isolated from South China Sea.</title>
        <authorList>
            <person name="Huang H."/>
            <person name="Mo K."/>
            <person name="Hu Y."/>
        </authorList>
    </citation>
    <scope>NUCLEOTIDE SEQUENCE</scope>
    <source>
        <strain evidence="2">IB182493</strain>
    </source>
</reference>
<name>A0A927H6S6_9BACL</name>
<sequence>MQVEGNEQARWPRARISSNGVTHIRWINPLIVAWWSAAFPGFGHYLLNQYIRATLLTLSEVVFNTLAHINEALVYSFSGNFSLAVGVLDPRWAYGYLLVYMVAIWDSYRSSLQNNRFFQLAELENSRLKPFFLGRMEVQYLEKKSPVKAALFSAAFPGMGHLYNHRVGLAFYAIFWWWFYLTASRLHTACYLLFYGRIQASTQILHPHWLLFMPSVIGGAVYHSFTTAIEHNRLFAIEQRQYFAERYGNCSIRIFPRPR</sequence>
<accession>A0A927H6S6</accession>
<organism evidence="2 3">
    <name type="scientific">Paenibacillus arenilitoris</name>
    <dbReference type="NCBI Taxonomy" id="2772299"/>
    <lineage>
        <taxon>Bacteria</taxon>
        <taxon>Bacillati</taxon>
        <taxon>Bacillota</taxon>
        <taxon>Bacilli</taxon>
        <taxon>Bacillales</taxon>
        <taxon>Paenibacillaceae</taxon>
        <taxon>Paenibacillus</taxon>
    </lineage>
</organism>
<protein>
    <submittedName>
        <fullName evidence="2">Uncharacterized protein</fullName>
    </submittedName>
</protein>
<keyword evidence="1" id="KW-0472">Membrane</keyword>